<evidence type="ECO:0000313" key="2">
    <source>
        <dbReference type="EMBL" id="KAK3241093.1"/>
    </source>
</evidence>
<accession>A0AAE0BQV0</accession>
<reference evidence="2 3" key="1">
    <citation type="journal article" date="2015" name="Genome Biol. Evol.">
        <title>Comparative Genomics of a Bacterivorous Green Alga Reveals Evolutionary Causalities and Consequences of Phago-Mixotrophic Mode of Nutrition.</title>
        <authorList>
            <person name="Burns J.A."/>
            <person name="Paasch A."/>
            <person name="Narechania A."/>
            <person name="Kim E."/>
        </authorList>
    </citation>
    <scope>NUCLEOTIDE SEQUENCE [LARGE SCALE GENOMIC DNA]</scope>
    <source>
        <strain evidence="2 3">PLY_AMNH</strain>
    </source>
</reference>
<feature type="region of interest" description="Disordered" evidence="1">
    <location>
        <begin position="71"/>
        <end position="90"/>
    </location>
</feature>
<dbReference type="Proteomes" id="UP001190700">
    <property type="component" value="Unassembled WGS sequence"/>
</dbReference>
<evidence type="ECO:0000256" key="1">
    <source>
        <dbReference type="SAM" id="MobiDB-lite"/>
    </source>
</evidence>
<dbReference type="AlphaFoldDB" id="A0AAE0BQV0"/>
<comment type="caution">
    <text evidence="2">The sequence shown here is derived from an EMBL/GenBank/DDBJ whole genome shotgun (WGS) entry which is preliminary data.</text>
</comment>
<proteinExistence type="predicted"/>
<keyword evidence="3" id="KW-1185">Reference proteome</keyword>
<gene>
    <name evidence="2" type="ORF">CYMTET_49107</name>
</gene>
<dbReference type="EMBL" id="LGRX02033479">
    <property type="protein sequence ID" value="KAK3241093.1"/>
    <property type="molecule type" value="Genomic_DNA"/>
</dbReference>
<name>A0AAE0BQV0_9CHLO</name>
<feature type="compositionally biased region" description="Basic and acidic residues" evidence="1">
    <location>
        <begin position="16"/>
        <end position="26"/>
    </location>
</feature>
<protein>
    <submittedName>
        <fullName evidence="2">Uncharacterized protein</fullName>
    </submittedName>
</protein>
<feature type="region of interest" description="Disordered" evidence="1">
    <location>
        <begin position="1"/>
        <end position="36"/>
    </location>
</feature>
<sequence>MPGGDFNSKNFPPLPRKSDPDGKDVPSPDPPSSQEDLLRTILNLQQQQAEEQRLLHEQLLRQAQINESPEAHIAAAAAKSGTADPGGTAKTAEQLLERRRNLAYVPEAEVNPFPRRPATLTTRMPQLYDLHGNKTYDALAKKSNSSIKYESLVLAPAM</sequence>
<evidence type="ECO:0000313" key="3">
    <source>
        <dbReference type="Proteomes" id="UP001190700"/>
    </source>
</evidence>
<organism evidence="2 3">
    <name type="scientific">Cymbomonas tetramitiformis</name>
    <dbReference type="NCBI Taxonomy" id="36881"/>
    <lineage>
        <taxon>Eukaryota</taxon>
        <taxon>Viridiplantae</taxon>
        <taxon>Chlorophyta</taxon>
        <taxon>Pyramimonadophyceae</taxon>
        <taxon>Pyramimonadales</taxon>
        <taxon>Pyramimonadaceae</taxon>
        <taxon>Cymbomonas</taxon>
    </lineage>
</organism>